<dbReference type="EMBL" id="JADBGQ010000007">
    <property type="protein sequence ID" value="KAG5388426.1"/>
    <property type="molecule type" value="Genomic_DNA"/>
</dbReference>
<proteinExistence type="predicted"/>
<keyword evidence="2" id="KW-1185">Reference proteome</keyword>
<sequence length="72" mass="8985">MATAEMENSLQFEIRDEKTWENLSRSGEEMSYREEDERLALKTETKETRERDCREERTKMFRERWCRSEEDR</sequence>
<evidence type="ECO:0000313" key="1">
    <source>
        <dbReference type="EMBL" id="KAG5388426.1"/>
    </source>
</evidence>
<reference evidence="1 2" key="1">
    <citation type="submission" date="2021-03" db="EMBL/GenBank/DDBJ databases">
        <authorList>
            <person name="King G.J."/>
            <person name="Bancroft I."/>
            <person name="Baten A."/>
            <person name="Bloomfield J."/>
            <person name="Borpatragohain P."/>
            <person name="He Z."/>
            <person name="Irish N."/>
            <person name="Irwin J."/>
            <person name="Liu K."/>
            <person name="Mauleon R.P."/>
            <person name="Moore J."/>
            <person name="Morris R."/>
            <person name="Ostergaard L."/>
            <person name="Wang B."/>
            <person name="Wells R."/>
        </authorList>
    </citation>
    <scope>NUCLEOTIDE SEQUENCE [LARGE SCALE GENOMIC DNA]</scope>
    <source>
        <strain evidence="1">R-o-18</strain>
        <tissue evidence="1">Leaf</tissue>
    </source>
</reference>
<dbReference type="Proteomes" id="UP000823674">
    <property type="component" value="Chromosome A08"/>
</dbReference>
<gene>
    <name evidence="1" type="primary">A08g502440.1_BraROA</name>
    <name evidence="1" type="ORF">IGI04_029967</name>
</gene>
<comment type="caution">
    <text evidence="1">The sequence shown here is derived from an EMBL/GenBank/DDBJ whole genome shotgun (WGS) entry which is preliminary data.</text>
</comment>
<name>A0ABQ7LPB9_BRACM</name>
<organism evidence="1 2">
    <name type="scientific">Brassica rapa subsp. trilocularis</name>
    <dbReference type="NCBI Taxonomy" id="1813537"/>
    <lineage>
        <taxon>Eukaryota</taxon>
        <taxon>Viridiplantae</taxon>
        <taxon>Streptophyta</taxon>
        <taxon>Embryophyta</taxon>
        <taxon>Tracheophyta</taxon>
        <taxon>Spermatophyta</taxon>
        <taxon>Magnoliopsida</taxon>
        <taxon>eudicotyledons</taxon>
        <taxon>Gunneridae</taxon>
        <taxon>Pentapetalae</taxon>
        <taxon>rosids</taxon>
        <taxon>malvids</taxon>
        <taxon>Brassicales</taxon>
        <taxon>Brassicaceae</taxon>
        <taxon>Brassiceae</taxon>
        <taxon>Brassica</taxon>
    </lineage>
</organism>
<evidence type="ECO:0000313" key="2">
    <source>
        <dbReference type="Proteomes" id="UP000823674"/>
    </source>
</evidence>
<protein>
    <submittedName>
        <fullName evidence="1">Uncharacterized protein</fullName>
    </submittedName>
</protein>
<accession>A0ABQ7LPB9</accession>